<keyword evidence="1" id="KW-0812">Transmembrane</keyword>
<organism evidence="2 3">
    <name type="scientific">Agromyces bracchium</name>
    <dbReference type="NCBI Taxonomy" id="88376"/>
    <lineage>
        <taxon>Bacteria</taxon>
        <taxon>Bacillati</taxon>
        <taxon>Actinomycetota</taxon>
        <taxon>Actinomycetes</taxon>
        <taxon>Micrococcales</taxon>
        <taxon>Microbacteriaceae</taxon>
        <taxon>Agromyces</taxon>
    </lineage>
</organism>
<feature type="transmembrane region" description="Helical" evidence="1">
    <location>
        <begin position="109"/>
        <end position="130"/>
    </location>
</feature>
<gene>
    <name evidence="2" type="ORF">GJ743_15305</name>
</gene>
<dbReference type="EMBL" id="WMLB01000034">
    <property type="protein sequence ID" value="MTH69736.1"/>
    <property type="molecule type" value="Genomic_DNA"/>
</dbReference>
<dbReference type="RefSeq" id="WP_155052785.1">
    <property type="nucleotide sequence ID" value="NZ_BAAAIB010000004.1"/>
</dbReference>
<accession>A0A6I3MEC2</accession>
<keyword evidence="1" id="KW-1133">Transmembrane helix</keyword>
<feature type="transmembrane region" description="Helical" evidence="1">
    <location>
        <begin position="80"/>
        <end position="97"/>
    </location>
</feature>
<comment type="caution">
    <text evidence="2">The sequence shown here is derived from an EMBL/GenBank/DDBJ whole genome shotgun (WGS) entry which is preliminary data.</text>
</comment>
<proteinExistence type="predicted"/>
<keyword evidence="1" id="KW-0472">Membrane</keyword>
<evidence type="ECO:0000256" key="1">
    <source>
        <dbReference type="SAM" id="Phobius"/>
    </source>
</evidence>
<sequence>MTEPTAAEWAERADSTALAVRRDELDRRALAGLPETRDALAALGVRSARELQRWREDRLARLVDDEPGVAAAVRPHRTATAGYIAASLAVAAAYAMFFSRGELGLEVEVVASAVALVVGAAVMAMVVPWTRRRPVTAADATMACIIAVLGAAAAVATAVQAGRAGGGLAVPVTIAGVSGFALVAMAAVTTARRVRVPRSVRERDTARAAEVRDEFGDEVARVRRSCGEQVAAALAQADAEAVEHARGEVAAAYAVLTRRGLLDPAAAPHEPGMLLIDDPIARAARANRMPDRGPLVPALARTR</sequence>
<dbReference type="Proteomes" id="UP000433071">
    <property type="component" value="Unassembled WGS sequence"/>
</dbReference>
<dbReference type="AlphaFoldDB" id="A0A6I3MEC2"/>
<keyword evidence="3" id="KW-1185">Reference proteome</keyword>
<name>A0A6I3MEC2_9MICO</name>
<evidence type="ECO:0000313" key="3">
    <source>
        <dbReference type="Proteomes" id="UP000433071"/>
    </source>
</evidence>
<reference evidence="2 3" key="1">
    <citation type="submission" date="2019-11" db="EMBL/GenBank/DDBJ databases">
        <title>Agromyces kandeliae sp. nov., isolated from mangrove soil.</title>
        <authorList>
            <person name="Wang R."/>
        </authorList>
    </citation>
    <scope>NUCLEOTIDE SEQUENCE [LARGE SCALE GENOMIC DNA]</scope>
    <source>
        <strain evidence="2 3">JCM 11433</strain>
    </source>
</reference>
<protein>
    <submittedName>
        <fullName evidence="2">Uncharacterized protein</fullName>
    </submittedName>
</protein>
<evidence type="ECO:0000313" key="2">
    <source>
        <dbReference type="EMBL" id="MTH69736.1"/>
    </source>
</evidence>
<feature type="transmembrane region" description="Helical" evidence="1">
    <location>
        <begin position="142"/>
        <end position="162"/>
    </location>
</feature>
<feature type="transmembrane region" description="Helical" evidence="1">
    <location>
        <begin position="168"/>
        <end position="191"/>
    </location>
</feature>